<accession>A0ABT7ZCM5</accession>
<comment type="caution">
    <text evidence="2">The sequence shown here is derived from an EMBL/GenBank/DDBJ whole genome shotgun (WGS) entry which is preliminary data.</text>
</comment>
<keyword evidence="3" id="KW-1185">Reference proteome</keyword>
<dbReference type="InterPro" id="IPR025487">
    <property type="entry name" value="DUF4379"/>
</dbReference>
<dbReference type="PANTHER" id="PTHR37317">
    <property type="entry name" value="BLR8090 PROTEIN"/>
    <property type="match status" value="1"/>
</dbReference>
<evidence type="ECO:0000313" key="3">
    <source>
        <dbReference type="Proteomes" id="UP001174050"/>
    </source>
</evidence>
<dbReference type="RefSeq" id="WP_290114618.1">
    <property type="nucleotide sequence ID" value="NZ_JAUEPL010000047.1"/>
</dbReference>
<dbReference type="EMBL" id="JAUEPL010000047">
    <property type="protein sequence ID" value="MDN3297257.1"/>
    <property type="molecule type" value="Genomic_DNA"/>
</dbReference>
<feature type="domain" description="Treble clef zinc finger" evidence="1">
    <location>
        <begin position="15"/>
        <end position="68"/>
    </location>
</feature>
<dbReference type="PANTHER" id="PTHR37317:SF1">
    <property type="entry name" value="ZINC-RIBBON DOMAIN-CONTAINING PROTEIN-RELATED"/>
    <property type="match status" value="1"/>
</dbReference>
<feature type="domain" description="Treble clef zinc finger" evidence="1">
    <location>
        <begin position="84"/>
        <end position="135"/>
    </location>
</feature>
<proteinExistence type="predicted"/>
<dbReference type="Proteomes" id="UP001174050">
    <property type="component" value="Unassembled WGS sequence"/>
</dbReference>
<protein>
    <submittedName>
        <fullName evidence="2">Zinc-ribbon domain-containing protein</fullName>
    </submittedName>
</protein>
<sequence>MTRRTRFLVNEHPAIAAQWHPELNADLDLAQIGPGSHKAVFWRCDDGHVWQAQVHSRVAGTGCPQCAGYVPRGRTALSEHSPGLVAEWHPRNDASPDQFGPGSQRKVWWRCPVGHEYQARISNRSRGTGCPACARAGRDAPARQCGLDAAVRDEPVRASSDGVRCVPPDGRPGHACPSPGLCKAGLVAVCHGQYRARAAALAAGALGRFDGSLVVTRAQEAVQLAAGVVDLAVERVVGVDVGCCGDGADGGDRHGWGSVARSAWPRKGLRRRF</sequence>
<reference evidence="2" key="1">
    <citation type="submission" date="2023-06" db="EMBL/GenBank/DDBJ databases">
        <title>WGS-Sequencing of Streptomyces ficellus isolate 21 collected from sand in Gara Djebilet Iron Mine in Algeria.</title>
        <authorList>
            <person name="Zegers G.P."/>
            <person name="Gomez A."/>
            <person name="Gueddou A."/>
            <person name="Zahara A.F."/>
            <person name="Worth M."/>
            <person name="Sevigny J.L."/>
            <person name="Tisa L."/>
        </authorList>
    </citation>
    <scope>NUCLEOTIDE SEQUENCE</scope>
    <source>
        <strain evidence="2">AS11</strain>
    </source>
</reference>
<organism evidence="2 3">
    <name type="scientific">Streptomyces ficellus</name>
    <dbReference type="NCBI Taxonomy" id="1977088"/>
    <lineage>
        <taxon>Bacteria</taxon>
        <taxon>Bacillati</taxon>
        <taxon>Actinomycetota</taxon>
        <taxon>Actinomycetes</taxon>
        <taxon>Kitasatosporales</taxon>
        <taxon>Streptomycetaceae</taxon>
        <taxon>Streptomyces</taxon>
    </lineage>
</organism>
<evidence type="ECO:0000259" key="1">
    <source>
        <dbReference type="Pfam" id="PF14311"/>
    </source>
</evidence>
<gene>
    <name evidence="2" type="ORF">QWM81_25095</name>
</gene>
<dbReference type="Pfam" id="PF14311">
    <property type="entry name" value="DUF4379"/>
    <property type="match status" value="2"/>
</dbReference>
<name>A0ABT7ZCM5_9ACTN</name>
<evidence type="ECO:0000313" key="2">
    <source>
        <dbReference type="EMBL" id="MDN3297257.1"/>
    </source>
</evidence>